<keyword evidence="4" id="KW-1185">Reference proteome</keyword>
<evidence type="ECO:0000313" key="3">
    <source>
        <dbReference type="EMBL" id="KAH3775905.1"/>
    </source>
</evidence>
<feature type="compositionally biased region" description="Acidic residues" evidence="1">
    <location>
        <begin position="111"/>
        <end position="130"/>
    </location>
</feature>
<organism evidence="3 4">
    <name type="scientific">Dreissena polymorpha</name>
    <name type="common">Zebra mussel</name>
    <name type="synonym">Mytilus polymorpha</name>
    <dbReference type="NCBI Taxonomy" id="45954"/>
    <lineage>
        <taxon>Eukaryota</taxon>
        <taxon>Metazoa</taxon>
        <taxon>Spiralia</taxon>
        <taxon>Lophotrochozoa</taxon>
        <taxon>Mollusca</taxon>
        <taxon>Bivalvia</taxon>
        <taxon>Autobranchia</taxon>
        <taxon>Heteroconchia</taxon>
        <taxon>Euheterodonta</taxon>
        <taxon>Imparidentia</taxon>
        <taxon>Neoheterodontei</taxon>
        <taxon>Myida</taxon>
        <taxon>Dreissenoidea</taxon>
        <taxon>Dreissenidae</taxon>
        <taxon>Dreissena</taxon>
    </lineage>
</organism>
<dbReference type="EMBL" id="JAIWYP010000009">
    <property type="protein sequence ID" value="KAH3775905.1"/>
    <property type="molecule type" value="Genomic_DNA"/>
</dbReference>
<feature type="region of interest" description="Disordered" evidence="1">
    <location>
        <begin position="1"/>
        <end position="24"/>
    </location>
</feature>
<keyword evidence="2" id="KW-0472">Membrane</keyword>
<feature type="compositionally biased region" description="Basic and acidic residues" evidence="1">
    <location>
        <begin position="131"/>
        <end position="146"/>
    </location>
</feature>
<dbReference type="Proteomes" id="UP000828390">
    <property type="component" value="Unassembled WGS sequence"/>
</dbReference>
<evidence type="ECO:0000256" key="2">
    <source>
        <dbReference type="SAM" id="Phobius"/>
    </source>
</evidence>
<comment type="caution">
    <text evidence="3">The sequence shown here is derived from an EMBL/GenBank/DDBJ whole genome shotgun (WGS) entry which is preliminary data.</text>
</comment>
<keyword evidence="2" id="KW-1133">Transmembrane helix</keyword>
<proteinExistence type="predicted"/>
<feature type="transmembrane region" description="Helical" evidence="2">
    <location>
        <begin position="216"/>
        <end position="233"/>
    </location>
</feature>
<accession>A0A9D4ECT4</accession>
<gene>
    <name evidence="3" type="ORF">DPMN_177315</name>
</gene>
<name>A0A9D4ECT4_DREPO</name>
<feature type="compositionally biased region" description="Basic and acidic residues" evidence="1">
    <location>
        <begin position="91"/>
        <end position="105"/>
    </location>
</feature>
<evidence type="ECO:0000313" key="4">
    <source>
        <dbReference type="Proteomes" id="UP000828390"/>
    </source>
</evidence>
<protein>
    <submittedName>
        <fullName evidence="3">Uncharacterized protein</fullName>
    </submittedName>
</protein>
<reference evidence="3" key="1">
    <citation type="journal article" date="2019" name="bioRxiv">
        <title>The Genome of the Zebra Mussel, Dreissena polymorpha: A Resource for Invasive Species Research.</title>
        <authorList>
            <person name="McCartney M.A."/>
            <person name="Auch B."/>
            <person name="Kono T."/>
            <person name="Mallez S."/>
            <person name="Zhang Y."/>
            <person name="Obille A."/>
            <person name="Becker A."/>
            <person name="Abrahante J.E."/>
            <person name="Garbe J."/>
            <person name="Badalamenti J.P."/>
            <person name="Herman A."/>
            <person name="Mangelson H."/>
            <person name="Liachko I."/>
            <person name="Sullivan S."/>
            <person name="Sone E.D."/>
            <person name="Koren S."/>
            <person name="Silverstein K.A.T."/>
            <person name="Beckman K.B."/>
            <person name="Gohl D.M."/>
        </authorList>
    </citation>
    <scope>NUCLEOTIDE SEQUENCE</scope>
    <source>
        <strain evidence="3">Duluth1</strain>
        <tissue evidence="3">Whole animal</tissue>
    </source>
</reference>
<reference evidence="3" key="2">
    <citation type="submission" date="2020-11" db="EMBL/GenBank/DDBJ databases">
        <authorList>
            <person name="McCartney M.A."/>
            <person name="Auch B."/>
            <person name="Kono T."/>
            <person name="Mallez S."/>
            <person name="Becker A."/>
            <person name="Gohl D.M."/>
            <person name="Silverstein K.A.T."/>
            <person name="Koren S."/>
            <person name="Bechman K.B."/>
            <person name="Herman A."/>
            <person name="Abrahante J.E."/>
            <person name="Garbe J."/>
        </authorList>
    </citation>
    <scope>NUCLEOTIDE SEQUENCE</scope>
    <source>
        <strain evidence="3">Duluth1</strain>
        <tissue evidence="3">Whole animal</tissue>
    </source>
</reference>
<dbReference type="AlphaFoldDB" id="A0A9D4ECT4"/>
<sequence length="236" mass="26946">MSKAVNANDNQKNVKDTDKGNKTKNVSLDKTFVNTNYTEESFVAVNANDNHEIVKDNDEENNAETVIKLTEKTGKDSIGKIKKQVERNEIKNDHFISRPHEETGYLKDNTYVEDEQNNDDDESSETEETDEGKGKGEFDAEERDGQLEENVEHEEVKKEEEIKMNHAFKKGVNKSVQIENNATFTENNKDKQVKYGHFESVSIDYKVSSSIGANTAATWFSFVFSVCFCLYSLRMK</sequence>
<feature type="compositionally biased region" description="Polar residues" evidence="1">
    <location>
        <begin position="1"/>
        <end position="11"/>
    </location>
</feature>
<feature type="region of interest" description="Disordered" evidence="1">
    <location>
        <begin position="91"/>
        <end position="157"/>
    </location>
</feature>
<feature type="compositionally biased region" description="Basic and acidic residues" evidence="1">
    <location>
        <begin position="12"/>
        <end position="21"/>
    </location>
</feature>
<keyword evidence="2" id="KW-0812">Transmembrane</keyword>
<evidence type="ECO:0000256" key="1">
    <source>
        <dbReference type="SAM" id="MobiDB-lite"/>
    </source>
</evidence>